<dbReference type="AlphaFoldDB" id="X1CJL1"/>
<protein>
    <recommendedName>
        <fullName evidence="2">DNA methylase N-4/N-6 domain-containing protein</fullName>
    </recommendedName>
</protein>
<reference evidence="1" key="1">
    <citation type="journal article" date="2014" name="Front. Microbiol.">
        <title>High frequency of phylogenetically diverse reductive dehalogenase-homologous genes in deep subseafloor sedimentary metagenomes.</title>
        <authorList>
            <person name="Kawai M."/>
            <person name="Futagami T."/>
            <person name="Toyoda A."/>
            <person name="Takaki Y."/>
            <person name="Nishi S."/>
            <person name="Hori S."/>
            <person name="Arai W."/>
            <person name="Tsubouchi T."/>
            <person name="Morono Y."/>
            <person name="Uchiyama I."/>
            <person name="Ito T."/>
            <person name="Fujiyama A."/>
            <person name="Inagaki F."/>
            <person name="Takami H."/>
        </authorList>
    </citation>
    <scope>NUCLEOTIDE SEQUENCE</scope>
    <source>
        <strain evidence="1">Expedition CK06-06</strain>
    </source>
</reference>
<organism evidence="1">
    <name type="scientific">marine sediment metagenome</name>
    <dbReference type="NCBI Taxonomy" id="412755"/>
    <lineage>
        <taxon>unclassified sequences</taxon>
        <taxon>metagenomes</taxon>
        <taxon>ecological metagenomes</taxon>
    </lineage>
</organism>
<dbReference type="SUPFAM" id="SSF53335">
    <property type="entry name" value="S-adenosyl-L-methionine-dependent methyltransferases"/>
    <property type="match status" value="1"/>
</dbReference>
<accession>X1CJL1</accession>
<sequence length="95" mass="11320">MKNKQIRIHPNEKPVELYRWILKKFGKPGFKILDTHGGSLSLGLACLDLDFELDIYENDKYYFDLGVFRLKKHYKKKKLKLFNTSKYYEALKAFA</sequence>
<dbReference type="InterPro" id="IPR029063">
    <property type="entry name" value="SAM-dependent_MTases_sf"/>
</dbReference>
<evidence type="ECO:0008006" key="2">
    <source>
        <dbReference type="Google" id="ProtNLM"/>
    </source>
</evidence>
<proteinExistence type="predicted"/>
<dbReference type="EMBL" id="BART01037471">
    <property type="protein sequence ID" value="GAH07887.1"/>
    <property type="molecule type" value="Genomic_DNA"/>
</dbReference>
<evidence type="ECO:0000313" key="1">
    <source>
        <dbReference type="EMBL" id="GAH07887.1"/>
    </source>
</evidence>
<name>X1CJL1_9ZZZZ</name>
<gene>
    <name evidence="1" type="ORF">S01H4_62678</name>
</gene>
<comment type="caution">
    <text evidence="1">The sequence shown here is derived from an EMBL/GenBank/DDBJ whole genome shotgun (WGS) entry which is preliminary data.</text>
</comment>
<dbReference type="Gene3D" id="3.40.50.150">
    <property type="entry name" value="Vaccinia Virus protein VP39"/>
    <property type="match status" value="1"/>
</dbReference>